<accession>A0A8C9X2Y8</accession>
<dbReference type="Ensembl" id="ENSSLUT00000004493.1">
    <property type="protein sequence ID" value="ENSSLUP00000004362.1"/>
    <property type="gene ID" value="ENSSLUG00000001964.1"/>
</dbReference>
<dbReference type="Proteomes" id="UP000694568">
    <property type="component" value="Unplaced"/>
</dbReference>
<proteinExistence type="predicted"/>
<keyword evidence="1" id="KW-0472">Membrane</keyword>
<dbReference type="AlphaFoldDB" id="A0A8C9X2Y8"/>
<keyword evidence="1" id="KW-1133">Transmembrane helix</keyword>
<keyword evidence="3" id="KW-1185">Reference proteome</keyword>
<keyword evidence="1" id="KW-0812">Transmembrane</keyword>
<sequence>MEKTDVQGHSVGLLIMDSFCLVSTVQAVSGVMVWWVFSWHTLGPLVPIDIVADHAHPFITTLHRVPFILHWPVSAPYLELWWNCNQFRSRK</sequence>
<protein>
    <submittedName>
        <fullName evidence="2">Uncharacterized protein</fullName>
    </submittedName>
</protein>
<reference evidence="2" key="2">
    <citation type="submission" date="2025-09" db="UniProtKB">
        <authorList>
            <consortium name="Ensembl"/>
        </authorList>
    </citation>
    <scope>IDENTIFICATION</scope>
</reference>
<evidence type="ECO:0000313" key="3">
    <source>
        <dbReference type="Proteomes" id="UP000694568"/>
    </source>
</evidence>
<feature type="transmembrane region" description="Helical" evidence="1">
    <location>
        <begin position="12"/>
        <end position="37"/>
    </location>
</feature>
<evidence type="ECO:0000256" key="1">
    <source>
        <dbReference type="SAM" id="Phobius"/>
    </source>
</evidence>
<reference evidence="2" key="1">
    <citation type="submission" date="2025-08" db="UniProtKB">
        <authorList>
            <consortium name="Ensembl"/>
        </authorList>
    </citation>
    <scope>IDENTIFICATION</scope>
</reference>
<evidence type="ECO:0000313" key="2">
    <source>
        <dbReference type="Ensembl" id="ENSSLUP00000004362.1"/>
    </source>
</evidence>
<organism evidence="2 3">
    <name type="scientific">Sander lucioperca</name>
    <name type="common">Pike-perch</name>
    <name type="synonym">Perca lucioperca</name>
    <dbReference type="NCBI Taxonomy" id="283035"/>
    <lineage>
        <taxon>Eukaryota</taxon>
        <taxon>Metazoa</taxon>
        <taxon>Chordata</taxon>
        <taxon>Craniata</taxon>
        <taxon>Vertebrata</taxon>
        <taxon>Euteleostomi</taxon>
        <taxon>Actinopterygii</taxon>
        <taxon>Neopterygii</taxon>
        <taxon>Teleostei</taxon>
        <taxon>Neoteleostei</taxon>
        <taxon>Acanthomorphata</taxon>
        <taxon>Eupercaria</taxon>
        <taxon>Perciformes</taxon>
        <taxon>Percoidei</taxon>
        <taxon>Percidae</taxon>
        <taxon>Luciopercinae</taxon>
        <taxon>Sander</taxon>
    </lineage>
</organism>
<name>A0A8C9X2Y8_SANLU</name>